<dbReference type="EMBL" id="MT141963">
    <property type="protein sequence ID" value="QJA72594.1"/>
    <property type="molecule type" value="Genomic_DNA"/>
</dbReference>
<sequence length="214" mass="24304">MPRGEQKERVVSSHRVHSRKILDNIMVALPGPTNIPALKEESELVEKIMGFEPDLVFWDALKRLHRMDPNLDQTASIVYNKLQSLMPGPTHVLGHHDRKTNTSKDAVVSTDEEFSGASGWIDMADTCIHTIKIGEGRIKLDFTKTRGAPHQDPISLHLDPSHLLMYAQTPIQHLVREWKKEHPKLINDKKALHHYLLSTFACTPKVAWTTVYGK</sequence>
<accession>A0A6M3JR88</accession>
<dbReference type="AlphaFoldDB" id="A0A6M3JR88"/>
<dbReference type="InterPro" id="IPR027417">
    <property type="entry name" value="P-loop_NTPase"/>
</dbReference>
<evidence type="ECO:0000313" key="1">
    <source>
        <dbReference type="EMBL" id="QJA72594.1"/>
    </source>
</evidence>
<dbReference type="Gene3D" id="3.40.50.300">
    <property type="entry name" value="P-loop containing nucleotide triphosphate hydrolases"/>
    <property type="match status" value="1"/>
</dbReference>
<organism evidence="1">
    <name type="scientific">viral metagenome</name>
    <dbReference type="NCBI Taxonomy" id="1070528"/>
    <lineage>
        <taxon>unclassified sequences</taxon>
        <taxon>metagenomes</taxon>
        <taxon>organismal metagenomes</taxon>
    </lineage>
</organism>
<protein>
    <submittedName>
        <fullName evidence="1">Uncharacterized protein</fullName>
    </submittedName>
</protein>
<reference evidence="1" key="1">
    <citation type="submission" date="2020-03" db="EMBL/GenBank/DDBJ databases">
        <title>The deep terrestrial virosphere.</title>
        <authorList>
            <person name="Holmfeldt K."/>
            <person name="Nilsson E."/>
            <person name="Simone D."/>
            <person name="Lopez-Fernandez M."/>
            <person name="Wu X."/>
            <person name="de Brujin I."/>
            <person name="Lundin D."/>
            <person name="Andersson A."/>
            <person name="Bertilsson S."/>
            <person name="Dopson M."/>
        </authorList>
    </citation>
    <scope>NUCLEOTIDE SEQUENCE</scope>
    <source>
        <strain evidence="1">MM415A02707</strain>
    </source>
</reference>
<gene>
    <name evidence="1" type="ORF">MM415A02707_0016</name>
</gene>
<name>A0A6M3JR88_9ZZZZ</name>
<proteinExistence type="predicted"/>